<feature type="transmembrane region" description="Helical" evidence="1">
    <location>
        <begin position="12"/>
        <end position="34"/>
    </location>
</feature>
<proteinExistence type="predicted"/>
<evidence type="ECO:0000313" key="2">
    <source>
        <dbReference type="EMBL" id="TKS76979.1"/>
    </source>
</evidence>
<sequence>MAGNFAGNCLCNVLSASMFMAGCTILLVTAFPIAQITLGAMHMYDCPAAPFIPVYVMVCGMLALLVMGLYALPKLICPNAPGNMIWTVWIISLLLFVFIWFICGSYYIYSVYPPNYIKITLDPHGFNNSITKPIFIFRDQDQSFPNLNQTGMMSTDTTTPTTNNNNQTLLDLIQTLAHRNISGETNREDPNTPQALHTAPAAAPYCDRTVYLFAFWTTTLVYAFGGNALVILVCIYGFMTIANKLTKHYHGVGSLCRNGEPETYYIFVFIRHDRERYNLIGREPS</sequence>
<evidence type="ECO:0000313" key="3">
    <source>
        <dbReference type="Proteomes" id="UP000298787"/>
    </source>
</evidence>
<keyword evidence="1" id="KW-0472">Membrane</keyword>
<keyword evidence="3" id="KW-1185">Reference proteome</keyword>
<dbReference type="PANTHER" id="PTHR33444:SF2">
    <property type="entry name" value="MARVEL DOMAIN-CONTAINING PROTEIN"/>
    <property type="match status" value="1"/>
</dbReference>
<organism evidence="2 3">
    <name type="scientific">Collichthys lucidus</name>
    <name type="common">Big head croaker</name>
    <name type="synonym">Sciaena lucida</name>
    <dbReference type="NCBI Taxonomy" id="240159"/>
    <lineage>
        <taxon>Eukaryota</taxon>
        <taxon>Metazoa</taxon>
        <taxon>Chordata</taxon>
        <taxon>Craniata</taxon>
        <taxon>Vertebrata</taxon>
        <taxon>Euteleostomi</taxon>
        <taxon>Actinopterygii</taxon>
        <taxon>Neopterygii</taxon>
        <taxon>Teleostei</taxon>
        <taxon>Neoteleostei</taxon>
        <taxon>Acanthomorphata</taxon>
        <taxon>Eupercaria</taxon>
        <taxon>Sciaenidae</taxon>
        <taxon>Collichthys</taxon>
    </lineage>
</organism>
<feature type="transmembrane region" description="Helical" evidence="1">
    <location>
        <begin position="54"/>
        <end position="72"/>
    </location>
</feature>
<reference evidence="2 3" key="1">
    <citation type="submission" date="2019-01" db="EMBL/GenBank/DDBJ databases">
        <title>Genome Assembly of Collichthys lucidus.</title>
        <authorList>
            <person name="Cai M."/>
            <person name="Xiao S."/>
        </authorList>
    </citation>
    <scope>NUCLEOTIDE SEQUENCE [LARGE SCALE GENOMIC DNA]</scope>
    <source>
        <strain evidence="2">JT15FE1705JMU</strain>
        <tissue evidence="2">Muscle</tissue>
    </source>
</reference>
<keyword evidence="1" id="KW-1133">Transmembrane helix</keyword>
<accession>A0A4U5UQ60</accession>
<evidence type="ECO:0000256" key="1">
    <source>
        <dbReference type="SAM" id="Phobius"/>
    </source>
</evidence>
<protein>
    <submittedName>
        <fullName evidence="2">Uncharacterized protein</fullName>
    </submittedName>
</protein>
<dbReference type="EMBL" id="CM014087">
    <property type="protein sequence ID" value="TKS76979.1"/>
    <property type="molecule type" value="Genomic_DNA"/>
</dbReference>
<dbReference type="PANTHER" id="PTHR33444">
    <property type="entry name" value="SI:DKEY-19B23.12-RELATED"/>
    <property type="match status" value="1"/>
</dbReference>
<dbReference type="STRING" id="240159.A0A4U5UQ60"/>
<dbReference type="Proteomes" id="UP000298787">
    <property type="component" value="Chromosome 10"/>
</dbReference>
<gene>
    <name evidence="2" type="ORF">D9C73_011070</name>
</gene>
<dbReference type="InterPro" id="IPR040350">
    <property type="entry name" value="TMEM272"/>
</dbReference>
<feature type="transmembrane region" description="Helical" evidence="1">
    <location>
        <begin position="84"/>
        <end position="109"/>
    </location>
</feature>
<name>A0A4U5UQ60_COLLU</name>
<keyword evidence="1" id="KW-0812">Transmembrane</keyword>
<dbReference type="AlphaFoldDB" id="A0A4U5UQ60"/>
<feature type="transmembrane region" description="Helical" evidence="1">
    <location>
        <begin position="213"/>
        <end position="238"/>
    </location>
</feature>